<evidence type="ECO:0000256" key="2">
    <source>
        <dbReference type="ARBA" id="ARBA00006683"/>
    </source>
</evidence>
<dbReference type="Gene3D" id="3.40.50.300">
    <property type="entry name" value="P-loop containing nucleotide triphosphate hydrolases"/>
    <property type="match status" value="1"/>
</dbReference>
<dbReference type="PANTHER" id="PTHR32309">
    <property type="entry name" value="TYROSINE-PROTEIN KINASE"/>
    <property type="match status" value="1"/>
</dbReference>
<accession>A0ABP9A4N9</accession>
<evidence type="ECO:0000256" key="12">
    <source>
        <dbReference type="ARBA" id="ARBA00022840"/>
    </source>
</evidence>
<dbReference type="InterPro" id="IPR003856">
    <property type="entry name" value="LPS_length_determ_N"/>
</dbReference>
<evidence type="ECO:0000313" key="21">
    <source>
        <dbReference type="EMBL" id="GAA4772937.1"/>
    </source>
</evidence>
<evidence type="ECO:0000256" key="3">
    <source>
        <dbReference type="ARBA" id="ARBA00007316"/>
    </source>
</evidence>
<evidence type="ECO:0000259" key="19">
    <source>
        <dbReference type="Pfam" id="PF02706"/>
    </source>
</evidence>
<evidence type="ECO:0000256" key="7">
    <source>
        <dbReference type="ARBA" id="ARBA00022519"/>
    </source>
</evidence>
<proteinExistence type="inferred from homology"/>
<dbReference type="Pfam" id="PF13614">
    <property type="entry name" value="AAA_31"/>
    <property type="match status" value="1"/>
</dbReference>
<dbReference type="InterPro" id="IPR005702">
    <property type="entry name" value="Wzc-like_C"/>
</dbReference>
<evidence type="ECO:0000256" key="8">
    <source>
        <dbReference type="ARBA" id="ARBA00022679"/>
    </source>
</evidence>
<dbReference type="InterPro" id="IPR025669">
    <property type="entry name" value="AAA_dom"/>
</dbReference>
<keyword evidence="22" id="KW-1185">Reference proteome</keyword>
<keyword evidence="6" id="KW-1003">Cell membrane</keyword>
<dbReference type="NCBIfam" id="TIGR01007">
    <property type="entry name" value="eps_fam"/>
    <property type="match status" value="1"/>
</dbReference>
<dbReference type="InterPro" id="IPR027417">
    <property type="entry name" value="P-loop_NTPase"/>
</dbReference>
<keyword evidence="8" id="KW-0808">Transferase</keyword>
<keyword evidence="13 18" id="KW-1133">Transmembrane helix</keyword>
<comment type="caution">
    <text evidence="21">The sequence shown here is derived from an EMBL/GenBank/DDBJ whole genome shotgun (WGS) entry which is preliminary data.</text>
</comment>
<dbReference type="InterPro" id="IPR050445">
    <property type="entry name" value="Bact_polysacc_biosynth/exp"/>
</dbReference>
<sequence>MTLQSYLRAIRDRWLLVVATTVFGVGIAVAVFLIRPVEYTAETSLYVSAQATGGTQEAFQAAQLSEQRVASYTELATSPRVTMETIRRLALPDRPEQLAQRLTATSALNSILINVSATDRSPSQASRIADTVGLVTSEAVYELERQGGPGSPAPVSVRLVQPAPLPDSPSTPGLPVTVMLGLVAGLLLGLGAAVARHSLDTSISSREVLRNSSGLPNLGEIPYDVKAAAGEFGPGGLQFSARAEAARQLRTNLQFVDVDKPRRVLLVTSAVPGEGKTTLVIDLALALSAAGHKVLAIDADLRRPRLADALGLEGSVGLTSVLAGRARLDGAVQTWQRSFDLLPSGPQPPNPSELLASRQMRQLLDEARARYDFVVVDSPPLLPVTDAAAIAPSTDGALIVSRFRTTKTWQVSRSVSALRAVAVEPLGTVLTMAPEAAGGEYGYSTPPTVIPSSTDPLRDVPTGQSPSPRPRGPVSAPAHRRASSPVDEDTEITRTWQN</sequence>
<evidence type="ECO:0000256" key="13">
    <source>
        <dbReference type="ARBA" id="ARBA00022989"/>
    </source>
</evidence>
<dbReference type="Pfam" id="PF02706">
    <property type="entry name" value="Wzz"/>
    <property type="match status" value="1"/>
</dbReference>
<evidence type="ECO:0000259" key="20">
    <source>
        <dbReference type="Pfam" id="PF13614"/>
    </source>
</evidence>
<evidence type="ECO:0000256" key="10">
    <source>
        <dbReference type="ARBA" id="ARBA00022741"/>
    </source>
</evidence>
<evidence type="ECO:0000256" key="5">
    <source>
        <dbReference type="ARBA" id="ARBA00011903"/>
    </source>
</evidence>
<evidence type="ECO:0000256" key="1">
    <source>
        <dbReference type="ARBA" id="ARBA00004429"/>
    </source>
</evidence>
<keyword evidence="15" id="KW-0829">Tyrosine-protein kinase</keyword>
<dbReference type="EMBL" id="BAABHO010000001">
    <property type="protein sequence ID" value="GAA4772937.1"/>
    <property type="molecule type" value="Genomic_DNA"/>
</dbReference>
<protein>
    <recommendedName>
        <fullName evidence="5">non-specific protein-tyrosine kinase</fullName>
        <ecNumber evidence="5">2.7.10.2</ecNumber>
    </recommendedName>
</protein>
<keyword evidence="10" id="KW-0547">Nucleotide-binding</keyword>
<feature type="compositionally biased region" description="Polar residues" evidence="17">
    <location>
        <begin position="445"/>
        <end position="455"/>
    </location>
</feature>
<evidence type="ECO:0000256" key="17">
    <source>
        <dbReference type="SAM" id="MobiDB-lite"/>
    </source>
</evidence>
<evidence type="ECO:0000256" key="9">
    <source>
        <dbReference type="ARBA" id="ARBA00022692"/>
    </source>
</evidence>
<feature type="region of interest" description="Disordered" evidence="17">
    <location>
        <begin position="437"/>
        <end position="498"/>
    </location>
</feature>
<dbReference type="PANTHER" id="PTHR32309:SF13">
    <property type="entry name" value="FERRIC ENTEROBACTIN TRANSPORT PROTEIN FEPE"/>
    <property type="match status" value="1"/>
</dbReference>
<evidence type="ECO:0000313" key="22">
    <source>
        <dbReference type="Proteomes" id="UP001500928"/>
    </source>
</evidence>
<dbReference type="RefSeq" id="WP_345410333.1">
    <property type="nucleotide sequence ID" value="NZ_BAABHO010000001.1"/>
</dbReference>
<comment type="similarity">
    <text evidence="2">Belongs to the CpsC/CapA family.</text>
</comment>
<keyword evidence="12" id="KW-0067">ATP-binding</keyword>
<evidence type="ECO:0000256" key="16">
    <source>
        <dbReference type="ARBA" id="ARBA00051245"/>
    </source>
</evidence>
<organism evidence="21 22">
    <name type="scientific">Actinomycetospora chlora</name>
    <dbReference type="NCBI Taxonomy" id="663608"/>
    <lineage>
        <taxon>Bacteria</taxon>
        <taxon>Bacillati</taxon>
        <taxon>Actinomycetota</taxon>
        <taxon>Actinomycetes</taxon>
        <taxon>Pseudonocardiales</taxon>
        <taxon>Pseudonocardiaceae</taxon>
        <taxon>Actinomycetospora</taxon>
    </lineage>
</organism>
<feature type="transmembrane region" description="Helical" evidence="18">
    <location>
        <begin position="14"/>
        <end position="34"/>
    </location>
</feature>
<feature type="domain" description="Polysaccharide chain length determinant N-terminal" evidence="19">
    <location>
        <begin position="2"/>
        <end position="88"/>
    </location>
</feature>
<feature type="domain" description="AAA" evidence="20">
    <location>
        <begin position="272"/>
        <end position="400"/>
    </location>
</feature>
<evidence type="ECO:0000256" key="11">
    <source>
        <dbReference type="ARBA" id="ARBA00022777"/>
    </source>
</evidence>
<gene>
    <name evidence="21" type="ORF">GCM10023200_01650</name>
</gene>
<dbReference type="CDD" id="cd05387">
    <property type="entry name" value="BY-kinase"/>
    <property type="match status" value="1"/>
</dbReference>
<keyword evidence="9 18" id="KW-0812">Transmembrane</keyword>
<dbReference type="SUPFAM" id="SSF52540">
    <property type="entry name" value="P-loop containing nucleoside triphosphate hydrolases"/>
    <property type="match status" value="1"/>
</dbReference>
<evidence type="ECO:0000256" key="15">
    <source>
        <dbReference type="ARBA" id="ARBA00023137"/>
    </source>
</evidence>
<comment type="similarity">
    <text evidence="3">Belongs to the CpsD/CapB family.</text>
</comment>
<evidence type="ECO:0000256" key="18">
    <source>
        <dbReference type="SAM" id="Phobius"/>
    </source>
</evidence>
<evidence type="ECO:0000256" key="6">
    <source>
        <dbReference type="ARBA" id="ARBA00022475"/>
    </source>
</evidence>
<dbReference type="Proteomes" id="UP001500928">
    <property type="component" value="Unassembled WGS sequence"/>
</dbReference>
<comment type="catalytic activity">
    <reaction evidence="16">
        <text>L-tyrosyl-[protein] + ATP = O-phospho-L-tyrosyl-[protein] + ADP + H(+)</text>
        <dbReference type="Rhea" id="RHEA:10596"/>
        <dbReference type="Rhea" id="RHEA-COMP:10136"/>
        <dbReference type="Rhea" id="RHEA-COMP:20101"/>
        <dbReference type="ChEBI" id="CHEBI:15378"/>
        <dbReference type="ChEBI" id="CHEBI:30616"/>
        <dbReference type="ChEBI" id="CHEBI:46858"/>
        <dbReference type="ChEBI" id="CHEBI:61978"/>
        <dbReference type="ChEBI" id="CHEBI:456216"/>
        <dbReference type="EC" id="2.7.10.2"/>
    </reaction>
</comment>
<name>A0ABP9A4N9_9PSEU</name>
<comment type="subcellular location">
    <subcellularLocation>
        <location evidence="1">Cell inner membrane</location>
        <topology evidence="1">Multi-pass membrane protein</topology>
    </subcellularLocation>
</comment>
<keyword evidence="11" id="KW-0418">Kinase</keyword>
<keyword evidence="14 18" id="KW-0472">Membrane</keyword>
<keyword evidence="7" id="KW-0997">Cell inner membrane</keyword>
<evidence type="ECO:0000256" key="14">
    <source>
        <dbReference type="ARBA" id="ARBA00023136"/>
    </source>
</evidence>
<reference evidence="22" key="1">
    <citation type="journal article" date="2019" name="Int. J. Syst. Evol. Microbiol.">
        <title>The Global Catalogue of Microorganisms (GCM) 10K type strain sequencing project: providing services to taxonomists for standard genome sequencing and annotation.</title>
        <authorList>
            <consortium name="The Broad Institute Genomics Platform"/>
            <consortium name="The Broad Institute Genome Sequencing Center for Infectious Disease"/>
            <person name="Wu L."/>
            <person name="Ma J."/>
        </authorList>
    </citation>
    <scope>NUCLEOTIDE SEQUENCE [LARGE SCALE GENOMIC DNA]</scope>
    <source>
        <strain evidence="22">JCM 17979</strain>
    </source>
</reference>
<evidence type="ECO:0000256" key="4">
    <source>
        <dbReference type="ARBA" id="ARBA00008883"/>
    </source>
</evidence>
<comment type="similarity">
    <text evidence="4">Belongs to the etk/wzc family.</text>
</comment>
<dbReference type="EC" id="2.7.10.2" evidence="5"/>